<dbReference type="EMBL" id="ML120367">
    <property type="protein sequence ID" value="RPB02509.1"/>
    <property type="molecule type" value="Genomic_DNA"/>
</dbReference>
<sequence length="108" mass="11813">MLFQGGEQVPGGQVRLGLKEETNAGRGYPPSSDLGVECIADKFSNHVHGSPCTPCTNTAQQVFAQCTPLSVKEKRGRKRKEKRAHSGTSRLRGWMARGKNPTQYSVNL</sequence>
<evidence type="ECO:0000256" key="1">
    <source>
        <dbReference type="SAM" id="MobiDB-lite"/>
    </source>
</evidence>
<protein>
    <submittedName>
        <fullName evidence="2">Uncharacterized protein</fullName>
    </submittedName>
</protein>
<dbReference type="OrthoDB" id="10443818at2759"/>
<name>A0A3N4JZM9_9PEZI</name>
<feature type="region of interest" description="Disordered" evidence="1">
    <location>
        <begin position="73"/>
        <end position="108"/>
    </location>
</feature>
<evidence type="ECO:0000313" key="3">
    <source>
        <dbReference type="Proteomes" id="UP000276215"/>
    </source>
</evidence>
<dbReference type="AlphaFoldDB" id="A0A3N4JZM9"/>
<gene>
    <name evidence="2" type="ORF">L873DRAFT_1673194</name>
</gene>
<dbReference type="Proteomes" id="UP000276215">
    <property type="component" value="Unassembled WGS sequence"/>
</dbReference>
<evidence type="ECO:0000313" key="2">
    <source>
        <dbReference type="EMBL" id="RPB02509.1"/>
    </source>
</evidence>
<accession>A0A3N4JZM9</accession>
<organism evidence="2 3">
    <name type="scientific">Choiromyces venosus 120613-1</name>
    <dbReference type="NCBI Taxonomy" id="1336337"/>
    <lineage>
        <taxon>Eukaryota</taxon>
        <taxon>Fungi</taxon>
        <taxon>Dikarya</taxon>
        <taxon>Ascomycota</taxon>
        <taxon>Pezizomycotina</taxon>
        <taxon>Pezizomycetes</taxon>
        <taxon>Pezizales</taxon>
        <taxon>Tuberaceae</taxon>
        <taxon>Choiromyces</taxon>
    </lineage>
</organism>
<keyword evidence="3" id="KW-1185">Reference proteome</keyword>
<feature type="compositionally biased region" description="Basic residues" evidence="1">
    <location>
        <begin position="74"/>
        <end position="85"/>
    </location>
</feature>
<proteinExistence type="predicted"/>
<feature type="region of interest" description="Disordered" evidence="1">
    <location>
        <begin position="1"/>
        <end position="30"/>
    </location>
</feature>
<reference evidence="2 3" key="1">
    <citation type="journal article" date="2018" name="Nat. Ecol. Evol.">
        <title>Pezizomycetes genomes reveal the molecular basis of ectomycorrhizal truffle lifestyle.</title>
        <authorList>
            <person name="Murat C."/>
            <person name="Payen T."/>
            <person name="Noel B."/>
            <person name="Kuo A."/>
            <person name="Morin E."/>
            <person name="Chen J."/>
            <person name="Kohler A."/>
            <person name="Krizsan K."/>
            <person name="Balestrini R."/>
            <person name="Da Silva C."/>
            <person name="Montanini B."/>
            <person name="Hainaut M."/>
            <person name="Levati E."/>
            <person name="Barry K.W."/>
            <person name="Belfiori B."/>
            <person name="Cichocki N."/>
            <person name="Clum A."/>
            <person name="Dockter R.B."/>
            <person name="Fauchery L."/>
            <person name="Guy J."/>
            <person name="Iotti M."/>
            <person name="Le Tacon F."/>
            <person name="Lindquist E.A."/>
            <person name="Lipzen A."/>
            <person name="Malagnac F."/>
            <person name="Mello A."/>
            <person name="Molinier V."/>
            <person name="Miyauchi S."/>
            <person name="Poulain J."/>
            <person name="Riccioni C."/>
            <person name="Rubini A."/>
            <person name="Sitrit Y."/>
            <person name="Splivallo R."/>
            <person name="Traeger S."/>
            <person name="Wang M."/>
            <person name="Zifcakova L."/>
            <person name="Wipf D."/>
            <person name="Zambonelli A."/>
            <person name="Paolocci F."/>
            <person name="Nowrousian M."/>
            <person name="Ottonello S."/>
            <person name="Baldrian P."/>
            <person name="Spatafora J.W."/>
            <person name="Henrissat B."/>
            <person name="Nagy L.G."/>
            <person name="Aury J.M."/>
            <person name="Wincker P."/>
            <person name="Grigoriev I.V."/>
            <person name="Bonfante P."/>
            <person name="Martin F.M."/>
        </authorList>
    </citation>
    <scope>NUCLEOTIDE SEQUENCE [LARGE SCALE GENOMIC DNA]</scope>
    <source>
        <strain evidence="2 3">120613-1</strain>
    </source>
</reference>